<sequence>MKPARAALPVRSGRGVYSTADTSAWQVGEARRGGGEGGHSAMFHDPTVTRVPLSTPGALVGPTSGKLSPSHPKGTAAATAGSVALIDEQLHQELAASGVVEDTLTFAEAHGYAHDDVVGLCKSLASNGFIETEKLERSLVLLTKDGVYAAENGTPEARVFFMVPDGGSIDQDELLAAAGDAGKVGKDKAVQNKWLTVTKGEGKSKLISRATATIDDTVQAQLRAVHATGVAPAESELKELKKRKLLESKQLKSLKVMQGKAFLNWGQKPVADLTHEMIVQKTWKEQIFKPLNLDAAGKAPAGGALHPLLKVRTMFREIFLEMGFEEMETNRYVESSFWNFDALFQPQQHPARDEQDTFFIKKPAATLTVPPDYLQRVKATHENGGSALDEAYNAHSVGWRYEWEEAESRKNLLRTHTTAVSSRTLYALAQAVVAGGTLKPQKYFSIDRVFRNEALDATHLAEFHQVEGFIIGYDLSLGNLMGEIADFYRRLGPEFYNIRFKPTYNPYTEPSMEFHAYHPTLKKWVEVGNSGVFRPEMLRPMGFPENVSVIAWGMSLERPTMIKYGVSNIRDLFGHKIDLNYVRSHPVVRWT</sequence>
<dbReference type="NCBIfam" id="TIGR00468">
    <property type="entry name" value="pheS"/>
    <property type="match status" value="1"/>
</dbReference>
<dbReference type="PROSITE" id="PS50862">
    <property type="entry name" value="AA_TRNA_LIGASE_II"/>
    <property type="match status" value="1"/>
</dbReference>
<dbReference type="SUPFAM" id="SSF55681">
    <property type="entry name" value="Class II aaRS and biotin synthetases"/>
    <property type="match status" value="1"/>
</dbReference>
<feature type="domain" description="Aminoacyl-transfer RNA synthetases class-II family profile" evidence="15">
    <location>
        <begin position="310"/>
        <end position="586"/>
    </location>
</feature>
<comment type="caution">
    <text evidence="16">The sequence shown here is derived from an EMBL/GenBank/DDBJ whole genome shotgun (WGS) entry which is preliminary data.</text>
</comment>
<dbReference type="Proteomes" id="UP001515480">
    <property type="component" value="Unassembled WGS sequence"/>
</dbReference>
<evidence type="ECO:0000313" key="17">
    <source>
        <dbReference type="Proteomes" id="UP001515480"/>
    </source>
</evidence>
<evidence type="ECO:0000256" key="7">
    <source>
        <dbReference type="ARBA" id="ARBA00022723"/>
    </source>
</evidence>
<dbReference type="EC" id="6.1.1.20" evidence="4"/>
<accession>A0AB34KAJ1</accession>
<name>A0AB34KAJ1_PRYPA</name>
<reference evidence="16 17" key="1">
    <citation type="journal article" date="2024" name="Science">
        <title>Giant polyketide synthase enzymes in the biosynthesis of giant marine polyether toxins.</title>
        <authorList>
            <person name="Fallon T.R."/>
            <person name="Shende V.V."/>
            <person name="Wierzbicki I.H."/>
            <person name="Pendleton A.L."/>
            <person name="Watervoot N.F."/>
            <person name="Auber R.P."/>
            <person name="Gonzalez D.J."/>
            <person name="Wisecaver J.H."/>
            <person name="Moore B.S."/>
        </authorList>
    </citation>
    <scope>NUCLEOTIDE SEQUENCE [LARGE SCALE GENOMIC DNA]</scope>
    <source>
        <strain evidence="16 17">12B1</strain>
    </source>
</reference>
<evidence type="ECO:0000256" key="4">
    <source>
        <dbReference type="ARBA" id="ARBA00012814"/>
    </source>
</evidence>
<keyword evidence="9" id="KW-0067">ATP-binding</keyword>
<keyword evidence="12" id="KW-0030">Aminoacyl-tRNA synthetase</keyword>
<dbReference type="InterPro" id="IPR040724">
    <property type="entry name" value="PheRS_DBD1"/>
</dbReference>
<dbReference type="PANTHER" id="PTHR11538">
    <property type="entry name" value="PHENYLALANYL-TRNA SYNTHETASE"/>
    <property type="match status" value="1"/>
</dbReference>
<dbReference type="GO" id="GO:0006432">
    <property type="term" value="P:phenylalanyl-tRNA aminoacylation"/>
    <property type="evidence" value="ECO:0007669"/>
    <property type="project" value="InterPro"/>
</dbReference>
<evidence type="ECO:0000256" key="13">
    <source>
        <dbReference type="ARBA" id="ARBA00030612"/>
    </source>
</evidence>
<dbReference type="InterPro" id="IPR002319">
    <property type="entry name" value="Phenylalanyl-tRNA_Synthase"/>
</dbReference>
<evidence type="ECO:0000259" key="15">
    <source>
        <dbReference type="PROSITE" id="PS50862"/>
    </source>
</evidence>
<dbReference type="Gene3D" id="1.10.10.2320">
    <property type="match status" value="1"/>
</dbReference>
<evidence type="ECO:0000256" key="10">
    <source>
        <dbReference type="ARBA" id="ARBA00022842"/>
    </source>
</evidence>
<protein>
    <recommendedName>
        <fullName evidence="4">phenylalanine--tRNA ligase</fullName>
        <ecNumber evidence="4">6.1.1.20</ecNumber>
    </recommendedName>
    <alternativeName>
        <fullName evidence="13">Phenylalanyl-tRNA synthetase alpha subunit</fullName>
    </alternativeName>
</protein>
<organism evidence="16 17">
    <name type="scientific">Prymnesium parvum</name>
    <name type="common">Toxic golden alga</name>
    <dbReference type="NCBI Taxonomy" id="97485"/>
    <lineage>
        <taxon>Eukaryota</taxon>
        <taxon>Haptista</taxon>
        <taxon>Haptophyta</taxon>
        <taxon>Prymnesiophyceae</taxon>
        <taxon>Prymnesiales</taxon>
        <taxon>Prymnesiaceae</taxon>
        <taxon>Prymnesium</taxon>
    </lineage>
</organism>
<dbReference type="GO" id="GO:0004826">
    <property type="term" value="F:phenylalanine-tRNA ligase activity"/>
    <property type="evidence" value="ECO:0007669"/>
    <property type="project" value="UniProtKB-EC"/>
</dbReference>
<dbReference type="InterPro" id="IPR045864">
    <property type="entry name" value="aa-tRNA-synth_II/BPL/LPL"/>
</dbReference>
<evidence type="ECO:0000256" key="6">
    <source>
        <dbReference type="ARBA" id="ARBA00022598"/>
    </source>
</evidence>
<dbReference type="NCBIfam" id="NF003210">
    <property type="entry name" value="PRK04172.1"/>
    <property type="match status" value="1"/>
</dbReference>
<dbReference type="Pfam" id="PF18552">
    <property type="entry name" value="PheRS_DBD1"/>
    <property type="match status" value="1"/>
</dbReference>
<dbReference type="GO" id="GO:0046872">
    <property type="term" value="F:metal ion binding"/>
    <property type="evidence" value="ECO:0007669"/>
    <property type="project" value="UniProtKB-KW"/>
</dbReference>
<dbReference type="Gene3D" id="3.30.930.10">
    <property type="entry name" value="Bira Bifunctional Protein, Domain 2"/>
    <property type="match status" value="1"/>
</dbReference>
<evidence type="ECO:0000256" key="12">
    <source>
        <dbReference type="ARBA" id="ARBA00023146"/>
    </source>
</evidence>
<dbReference type="PANTHER" id="PTHR11538:SF40">
    <property type="entry name" value="PHENYLALANINE--TRNA LIGASE ALPHA SUBUNIT"/>
    <property type="match status" value="1"/>
</dbReference>
<evidence type="ECO:0000256" key="2">
    <source>
        <dbReference type="ARBA" id="ARBA00004496"/>
    </source>
</evidence>
<dbReference type="AlphaFoldDB" id="A0AB34KAJ1"/>
<comment type="similarity">
    <text evidence="3">Belongs to the class-II aminoacyl-tRNA synthetase family. Phe-tRNA synthetase alpha subunit type 2 subfamily.</text>
</comment>
<dbReference type="Pfam" id="PF01409">
    <property type="entry name" value="tRNA-synt_2d"/>
    <property type="match status" value="1"/>
</dbReference>
<evidence type="ECO:0000313" key="16">
    <source>
        <dbReference type="EMBL" id="KAL1530422.1"/>
    </source>
</evidence>
<dbReference type="GO" id="GO:0009328">
    <property type="term" value="C:phenylalanine-tRNA ligase complex"/>
    <property type="evidence" value="ECO:0007669"/>
    <property type="project" value="TreeGrafter"/>
</dbReference>
<dbReference type="InterPro" id="IPR006195">
    <property type="entry name" value="aa-tRNA-synth_II"/>
</dbReference>
<keyword evidence="10" id="KW-0460">Magnesium</keyword>
<dbReference type="Gene3D" id="1.10.10.2330">
    <property type="match status" value="1"/>
</dbReference>
<evidence type="ECO:0000256" key="14">
    <source>
        <dbReference type="SAM" id="MobiDB-lite"/>
    </source>
</evidence>
<dbReference type="FunFam" id="3.30.930.10:FF:000178">
    <property type="entry name" value="Phenylalanyl-tRNA synthetase subunit alpha"/>
    <property type="match status" value="1"/>
</dbReference>
<dbReference type="CDD" id="cd00496">
    <property type="entry name" value="PheRS_alpha_core"/>
    <property type="match status" value="1"/>
</dbReference>
<keyword evidence="8" id="KW-0547">Nucleotide-binding</keyword>
<dbReference type="EMBL" id="JBGBPQ010000001">
    <property type="protein sequence ID" value="KAL1530422.1"/>
    <property type="molecule type" value="Genomic_DNA"/>
</dbReference>
<dbReference type="GO" id="GO:0000049">
    <property type="term" value="F:tRNA binding"/>
    <property type="evidence" value="ECO:0007669"/>
    <property type="project" value="InterPro"/>
</dbReference>
<keyword evidence="5" id="KW-0963">Cytoplasm</keyword>
<evidence type="ECO:0000256" key="11">
    <source>
        <dbReference type="ARBA" id="ARBA00022917"/>
    </source>
</evidence>
<feature type="region of interest" description="Disordered" evidence="14">
    <location>
        <begin position="54"/>
        <end position="74"/>
    </location>
</feature>
<evidence type="ECO:0000256" key="8">
    <source>
        <dbReference type="ARBA" id="ARBA00022741"/>
    </source>
</evidence>
<comment type="subcellular location">
    <subcellularLocation>
        <location evidence="2">Cytoplasm</location>
    </subcellularLocation>
</comment>
<keyword evidence="17" id="KW-1185">Reference proteome</keyword>
<keyword evidence="6" id="KW-0436">Ligase</keyword>
<dbReference type="InterPro" id="IPR040725">
    <property type="entry name" value="PheRS_DBD3"/>
</dbReference>
<comment type="cofactor">
    <cofactor evidence="1">
        <name>Mg(2+)</name>
        <dbReference type="ChEBI" id="CHEBI:18420"/>
    </cofactor>
</comment>
<evidence type="ECO:0000256" key="5">
    <source>
        <dbReference type="ARBA" id="ARBA00022490"/>
    </source>
</evidence>
<gene>
    <name evidence="16" type="ORF">AB1Y20_001327</name>
</gene>
<proteinExistence type="inferred from homology"/>
<dbReference type="Pfam" id="PF18553">
    <property type="entry name" value="PheRS_DBD3"/>
    <property type="match status" value="1"/>
</dbReference>
<keyword evidence="7" id="KW-0479">Metal-binding</keyword>
<dbReference type="InterPro" id="IPR004529">
    <property type="entry name" value="Phe-tRNA-synth_IIc_asu"/>
</dbReference>
<dbReference type="GO" id="GO:0005524">
    <property type="term" value="F:ATP binding"/>
    <property type="evidence" value="ECO:0007669"/>
    <property type="project" value="UniProtKB-KW"/>
</dbReference>
<dbReference type="Gene3D" id="3.30.1370.240">
    <property type="match status" value="1"/>
</dbReference>
<evidence type="ECO:0000256" key="1">
    <source>
        <dbReference type="ARBA" id="ARBA00001946"/>
    </source>
</evidence>
<keyword evidence="11" id="KW-0648">Protein biosynthesis</keyword>
<evidence type="ECO:0000256" key="3">
    <source>
        <dbReference type="ARBA" id="ARBA00006703"/>
    </source>
</evidence>
<evidence type="ECO:0000256" key="9">
    <source>
        <dbReference type="ARBA" id="ARBA00022840"/>
    </source>
</evidence>
<dbReference type="GO" id="GO:0005829">
    <property type="term" value="C:cytosol"/>
    <property type="evidence" value="ECO:0007669"/>
    <property type="project" value="TreeGrafter"/>
</dbReference>